<dbReference type="Proteomes" id="UP000548476">
    <property type="component" value="Unassembled WGS sequence"/>
</dbReference>
<dbReference type="CDD" id="cd07812">
    <property type="entry name" value="SRPBCC"/>
    <property type="match status" value="1"/>
</dbReference>
<evidence type="ECO:0000313" key="2">
    <source>
        <dbReference type="Proteomes" id="UP000548476"/>
    </source>
</evidence>
<dbReference type="SUPFAM" id="SSF55961">
    <property type="entry name" value="Bet v1-like"/>
    <property type="match status" value="1"/>
</dbReference>
<comment type="caution">
    <text evidence="1">The sequence shown here is derived from an EMBL/GenBank/DDBJ whole genome shotgun (WGS) entry which is preliminary data.</text>
</comment>
<dbReference type="InterPro" id="IPR019587">
    <property type="entry name" value="Polyketide_cyclase/dehydratase"/>
</dbReference>
<proteinExistence type="predicted"/>
<sequence length="296" mass="33051">MRNVQTRVIDAPAHVVDALLDTLATPGDRIWPSPAWWPLRLDGPLAPGSSGGHGPVRYTVTAREPGLVRFAFRPVRLEGEHEYTVTPDGPERCVLTHTLTGRAIGSGRVTWPLMIRWCHEALIQASLDNAEHAATGRLARPHRMSPWVRLCRYLLRDKPVATAIPERAALAHGAFPRPDYTDSFSIRLRPGMPEDPAAWASAIFFHRPFPTFAAADGEVLIGDTSPVDFRVSVLVDGERLHMSTLVRLRGPWERLYFRFVTLFHRAFVKAMLRRAVARACVAPVRPDAPARGMMVR</sequence>
<name>A0A841FFJ8_9ACTN</name>
<evidence type="ECO:0000313" key="1">
    <source>
        <dbReference type="EMBL" id="MBB6034624.1"/>
    </source>
</evidence>
<organism evidence="1 2">
    <name type="scientific">Phytomonospora endophytica</name>
    <dbReference type="NCBI Taxonomy" id="714109"/>
    <lineage>
        <taxon>Bacteria</taxon>
        <taxon>Bacillati</taxon>
        <taxon>Actinomycetota</taxon>
        <taxon>Actinomycetes</taxon>
        <taxon>Micromonosporales</taxon>
        <taxon>Micromonosporaceae</taxon>
        <taxon>Phytomonospora</taxon>
    </lineage>
</organism>
<accession>A0A841FFJ8</accession>
<dbReference type="InterPro" id="IPR021295">
    <property type="entry name" value="DUF2867"/>
</dbReference>
<dbReference type="RefSeq" id="WP_184787506.1">
    <property type="nucleotide sequence ID" value="NZ_BONT01000110.1"/>
</dbReference>
<dbReference type="Pfam" id="PF11066">
    <property type="entry name" value="DUF2867"/>
    <property type="match status" value="1"/>
</dbReference>
<dbReference type="EMBL" id="JACHGT010000005">
    <property type="protein sequence ID" value="MBB6034624.1"/>
    <property type="molecule type" value="Genomic_DNA"/>
</dbReference>
<reference evidence="1 2" key="1">
    <citation type="submission" date="2020-08" db="EMBL/GenBank/DDBJ databases">
        <title>Genomic Encyclopedia of Type Strains, Phase IV (KMG-IV): sequencing the most valuable type-strain genomes for metagenomic binning, comparative biology and taxonomic classification.</title>
        <authorList>
            <person name="Goeker M."/>
        </authorList>
    </citation>
    <scope>NUCLEOTIDE SEQUENCE [LARGE SCALE GENOMIC DNA]</scope>
    <source>
        <strain evidence="1 2">YIM 65646</strain>
    </source>
</reference>
<evidence type="ECO:0008006" key="3">
    <source>
        <dbReference type="Google" id="ProtNLM"/>
    </source>
</evidence>
<gene>
    <name evidence="1" type="ORF">HNR73_002478</name>
</gene>
<keyword evidence="2" id="KW-1185">Reference proteome</keyword>
<protein>
    <recommendedName>
        <fullName evidence="3">DUF2867 domain-containing protein</fullName>
    </recommendedName>
</protein>
<dbReference type="AlphaFoldDB" id="A0A841FFJ8"/>
<dbReference type="Pfam" id="PF10604">
    <property type="entry name" value="Polyketide_cyc2"/>
    <property type="match status" value="1"/>
</dbReference>